<evidence type="ECO:0000256" key="3">
    <source>
        <dbReference type="ARBA" id="ARBA00022833"/>
    </source>
</evidence>
<name>A0A4Z0YDL6_9FIRM</name>
<dbReference type="EMBL" id="SRMQ01000009">
    <property type="protein sequence ID" value="TGJ75926.1"/>
    <property type="molecule type" value="Genomic_DNA"/>
</dbReference>
<dbReference type="GO" id="GO:0051604">
    <property type="term" value="P:protein maturation"/>
    <property type="evidence" value="ECO:0007669"/>
    <property type="project" value="InterPro"/>
</dbReference>
<reference evidence="5 6" key="1">
    <citation type="submission" date="2019-04" db="EMBL/GenBank/DDBJ databases">
        <authorList>
            <person name="Poehlein A."/>
            <person name="Bengelsdorf F.R."/>
            <person name="Duerre P."/>
            <person name="Daniel R."/>
        </authorList>
    </citation>
    <scope>NUCLEOTIDE SEQUENCE [LARGE SCALE GENOMIC DNA]</scope>
    <source>
        <strain evidence="5 6">BS-1</strain>
    </source>
</reference>
<dbReference type="InterPro" id="IPR000688">
    <property type="entry name" value="HypA/HybF"/>
</dbReference>
<feature type="binding site" evidence="4">
    <location>
        <position position="76"/>
    </location>
    <ligand>
        <name>Zn(2+)</name>
        <dbReference type="ChEBI" id="CHEBI:29105"/>
    </ligand>
</feature>
<dbReference type="InterPro" id="IPR036283">
    <property type="entry name" value="NOB1_Zf-like_sf"/>
</dbReference>
<dbReference type="AlphaFoldDB" id="A0A4Z0YDL6"/>
<evidence type="ECO:0000313" key="6">
    <source>
        <dbReference type="Proteomes" id="UP000297714"/>
    </source>
</evidence>
<evidence type="ECO:0000313" key="5">
    <source>
        <dbReference type="EMBL" id="TGJ75926.1"/>
    </source>
</evidence>
<protein>
    <recommendedName>
        <fullName evidence="4">Hydrogenase maturation factor HypA</fullName>
    </recommendedName>
</protein>
<keyword evidence="2 4" id="KW-0479">Metal-binding</keyword>
<proteinExistence type="inferred from homology"/>
<dbReference type="RefSeq" id="WP_135660173.1">
    <property type="nucleotide sequence ID" value="NZ_SRMQ01000009.1"/>
</dbReference>
<dbReference type="PANTHER" id="PTHR34535:SF3">
    <property type="entry name" value="HYDROGENASE MATURATION FACTOR HYPA"/>
    <property type="match status" value="1"/>
</dbReference>
<dbReference type="Gene3D" id="3.30.2320.80">
    <property type="match status" value="1"/>
</dbReference>
<feature type="binding site" evidence="4">
    <location>
        <position position="91"/>
    </location>
    <ligand>
        <name>Zn(2+)</name>
        <dbReference type="ChEBI" id="CHEBI:29105"/>
    </ligand>
</feature>
<dbReference type="GO" id="GO:0016151">
    <property type="term" value="F:nickel cation binding"/>
    <property type="evidence" value="ECO:0007669"/>
    <property type="project" value="UniProtKB-UniRule"/>
</dbReference>
<feature type="binding site" evidence="4">
    <location>
        <position position="73"/>
    </location>
    <ligand>
        <name>Zn(2+)</name>
        <dbReference type="ChEBI" id="CHEBI:29105"/>
    </ligand>
</feature>
<evidence type="ECO:0000256" key="1">
    <source>
        <dbReference type="ARBA" id="ARBA00022596"/>
    </source>
</evidence>
<comment type="similarity">
    <text evidence="4">Belongs to the HypA/HybF family.</text>
</comment>
<dbReference type="SUPFAM" id="SSF144206">
    <property type="entry name" value="NOB1 zinc finger-like"/>
    <property type="match status" value="1"/>
</dbReference>
<evidence type="ECO:0000256" key="4">
    <source>
        <dbReference type="HAMAP-Rule" id="MF_00213"/>
    </source>
</evidence>
<dbReference type="PIRSF" id="PIRSF004761">
    <property type="entry name" value="Hydrgn_mat_HypA"/>
    <property type="match status" value="1"/>
</dbReference>
<keyword evidence="3 4" id="KW-0862">Zinc</keyword>
<keyword evidence="1 4" id="KW-0533">Nickel</keyword>
<evidence type="ECO:0000256" key="2">
    <source>
        <dbReference type="ARBA" id="ARBA00022723"/>
    </source>
</evidence>
<comment type="function">
    <text evidence="4">Involved in the maturation of [NiFe] hydrogenases. Required for nickel insertion into the metal center of the hydrogenase.</text>
</comment>
<dbReference type="OrthoDB" id="9800361at2"/>
<dbReference type="GO" id="GO:0008270">
    <property type="term" value="F:zinc ion binding"/>
    <property type="evidence" value="ECO:0007669"/>
    <property type="project" value="UniProtKB-UniRule"/>
</dbReference>
<feature type="binding site" evidence="4">
    <location>
        <position position="88"/>
    </location>
    <ligand>
        <name>Zn(2+)</name>
        <dbReference type="ChEBI" id="CHEBI:29105"/>
    </ligand>
</feature>
<organism evidence="5 6">
    <name type="scientific">Caproiciproducens galactitolivorans</name>
    <dbReference type="NCBI Taxonomy" id="642589"/>
    <lineage>
        <taxon>Bacteria</taxon>
        <taxon>Bacillati</taxon>
        <taxon>Bacillota</taxon>
        <taxon>Clostridia</taxon>
        <taxon>Eubacteriales</taxon>
        <taxon>Acutalibacteraceae</taxon>
        <taxon>Caproiciproducens</taxon>
    </lineage>
</organism>
<dbReference type="Pfam" id="PF01155">
    <property type="entry name" value="HypA"/>
    <property type="match status" value="1"/>
</dbReference>
<dbReference type="HAMAP" id="MF_00213">
    <property type="entry name" value="HypA_HybF"/>
    <property type="match status" value="1"/>
</dbReference>
<gene>
    <name evidence="5" type="primary">hypA_2</name>
    <name evidence="4" type="synonym">hypA</name>
    <name evidence="5" type="ORF">CAGA_19000</name>
</gene>
<accession>A0A4Z0YDL6</accession>
<keyword evidence="6" id="KW-1185">Reference proteome</keyword>
<comment type="caution">
    <text evidence="5">The sequence shown here is derived from an EMBL/GenBank/DDBJ whole genome shotgun (WGS) entry which is preliminary data.</text>
</comment>
<sequence>MHELPVVLDIIRVMDEEAEKNKIKKINKISLVIGELSSIIDESVQMYFEVAAKGHPCEGADLVFEHRPAMLRCQSCGKKFPHTRDFQCPDCGGDSILIKGTGREFYILSFDGQ</sequence>
<dbReference type="Proteomes" id="UP000297714">
    <property type="component" value="Unassembled WGS sequence"/>
</dbReference>
<dbReference type="PANTHER" id="PTHR34535">
    <property type="entry name" value="HYDROGENASE MATURATION FACTOR HYPA"/>
    <property type="match status" value="1"/>
</dbReference>
<feature type="binding site" evidence="4">
    <location>
        <position position="2"/>
    </location>
    <ligand>
        <name>Ni(2+)</name>
        <dbReference type="ChEBI" id="CHEBI:49786"/>
    </ligand>
</feature>